<dbReference type="Proteomes" id="UP000077266">
    <property type="component" value="Unassembled WGS sequence"/>
</dbReference>
<protein>
    <recommendedName>
        <fullName evidence="2">DUF6535 domain-containing protein</fullName>
    </recommendedName>
</protein>
<evidence type="ECO:0000259" key="2">
    <source>
        <dbReference type="Pfam" id="PF20153"/>
    </source>
</evidence>
<organism evidence="3 4">
    <name type="scientific">Exidia glandulosa HHB12029</name>
    <dbReference type="NCBI Taxonomy" id="1314781"/>
    <lineage>
        <taxon>Eukaryota</taxon>
        <taxon>Fungi</taxon>
        <taxon>Dikarya</taxon>
        <taxon>Basidiomycota</taxon>
        <taxon>Agaricomycotina</taxon>
        <taxon>Agaricomycetes</taxon>
        <taxon>Auriculariales</taxon>
        <taxon>Exidiaceae</taxon>
        <taxon>Exidia</taxon>
    </lineage>
</organism>
<dbReference type="InterPro" id="IPR045338">
    <property type="entry name" value="DUF6535"/>
</dbReference>
<dbReference type="InParanoid" id="A0A165PAR8"/>
<dbReference type="OrthoDB" id="3235960at2759"/>
<feature type="domain" description="DUF6535" evidence="2">
    <location>
        <begin position="1"/>
        <end position="80"/>
    </location>
</feature>
<sequence>AALFSAVVTAFLIESYRFMQPDYTELTYRALTGTLSPKQGATASSSVRAVNCIWVVSLVTSLFTSLVAILAKQWLVAYDLPAR</sequence>
<feature type="non-terminal residue" evidence="3">
    <location>
        <position position="1"/>
    </location>
</feature>
<keyword evidence="1" id="KW-0812">Transmembrane</keyword>
<dbReference type="AlphaFoldDB" id="A0A165PAR8"/>
<dbReference type="EMBL" id="KV425891">
    <property type="protein sequence ID" value="KZW01899.1"/>
    <property type="molecule type" value="Genomic_DNA"/>
</dbReference>
<proteinExistence type="predicted"/>
<keyword evidence="4" id="KW-1185">Reference proteome</keyword>
<reference evidence="3 4" key="1">
    <citation type="journal article" date="2016" name="Mol. Biol. Evol.">
        <title>Comparative Genomics of Early-Diverging Mushroom-Forming Fungi Provides Insights into the Origins of Lignocellulose Decay Capabilities.</title>
        <authorList>
            <person name="Nagy L.G."/>
            <person name="Riley R."/>
            <person name="Tritt A."/>
            <person name="Adam C."/>
            <person name="Daum C."/>
            <person name="Floudas D."/>
            <person name="Sun H."/>
            <person name="Yadav J.S."/>
            <person name="Pangilinan J."/>
            <person name="Larsson K.H."/>
            <person name="Matsuura K."/>
            <person name="Barry K."/>
            <person name="Labutti K."/>
            <person name="Kuo R."/>
            <person name="Ohm R.A."/>
            <person name="Bhattacharya S.S."/>
            <person name="Shirouzu T."/>
            <person name="Yoshinaga Y."/>
            <person name="Martin F.M."/>
            <person name="Grigoriev I.V."/>
            <person name="Hibbett D.S."/>
        </authorList>
    </citation>
    <scope>NUCLEOTIDE SEQUENCE [LARGE SCALE GENOMIC DNA]</scope>
    <source>
        <strain evidence="3 4">HHB12029</strain>
    </source>
</reference>
<feature type="transmembrane region" description="Helical" evidence="1">
    <location>
        <begin position="53"/>
        <end position="71"/>
    </location>
</feature>
<keyword evidence="1" id="KW-0472">Membrane</keyword>
<name>A0A165PAR8_EXIGL</name>
<feature type="non-terminal residue" evidence="3">
    <location>
        <position position="83"/>
    </location>
</feature>
<dbReference type="Pfam" id="PF20153">
    <property type="entry name" value="DUF6535"/>
    <property type="match status" value="1"/>
</dbReference>
<evidence type="ECO:0000256" key="1">
    <source>
        <dbReference type="SAM" id="Phobius"/>
    </source>
</evidence>
<keyword evidence="1" id="KW-1133">Transmembrane helix</keyword>
<gene>
    <name evidence="3" type="ORF">EXIGLDRAFT_598377</name>
</gene>
<accession>A0A165PAR8</accession>
<evidence type="ECO:0000313" key="3">
    <source>
        <dbReference type="EMBL" id="KZW01899.1"/>
    </source>
</evidence>
<evidence type="ECO:0000313" key="4">
    <source>
        <dbReference type="Proteomes" id="UP000077266"/>
    </source>
</evidence>